<dbReference type="SUPFAM" id="SSF47384">
    <property type="entry name" value="Homodimeric domain of signal transducing histidine kinase"/>
    <property type="match status" value="1"/>
</dbReference>
<evidence type="ECO:0000256" key="7">
    <source>
        <dbReference type="ARBA" id="ARBA00022741"/>
    </source>
</evidence>
<feature type="domain" description="HAMP" evidence="12">
    <location>
        <begin position="179"/>
        <end position="232"/>
    </location>
</feature>
<dbReference type="Pfam" id="PF02518">
    <property type="entry name" value="HATPase_c"/>
    <property type="match status" value="1"/>
</dbReference>
<evidence type="ECO:0000313" key="14">
    <source>
        <dbReference type="EMBL" id="RUM00881.1"/>
    </source>
</evidence>
<evidence type="ECO:0000313" key="16">
    <source>
        <dbReference type="Proteomes" id="UP000273611"/>
    </source>
</evidence>
<dbReference type="PROSITE" id="PS50885">
    <property type="entry name" value="HAMP"/>
    <property type="match status" value="1"/>
</dbReference>
<dbReference type="InterPro" id="IPR003594">
    <property type="entry name" value="HATPase_dom"/>
</dbReference>
<evidence type="ECO:0000256" key="3">
    <source>
        <dbReference type="ARBA" id="ARBA00012438"/>
    </source>
</evidence>
<dbReference type="SUPFAM" id="SSF55874">
    <property type="entry name" value="ATPase domain of HSP90 chaperone/DNA topoisomerase II/histidine kinase"/>
    <property type="match status" value="1"/>
</dbReference>
<dbReference type="Proteomes" id="UP000219972">
    <property type="component" value="Unassembled WGS sequence"/>
</dbReference>
<evidence type="ECO:0000256" key="2">
    <source>
        <dbReference type="ARBA" id="ARBA00004651"/>
    </source>
</evidence>
<dbReference type="EMBL" id="RIBW01000006">
    <property type="protein sequence ID" value="RUM00881.1"/>
    <property type="molecule type" value="Genomic_DNA"/>
</dbReference>
<dbReference type="InterPro" id="IPR036890">
    <property type="entry name" value="HATPase_C_sf"/>
</dbReference>
<dbReference type="InterPro" id="IPR005467">
    <property type="entry name" value="His_kinase_dom"/>
</dbReference>
<dbReference type="PROSITE" id="PS50109">
    <property type="entry name" value="HIS_KIN"/>
    <property type="match status" value="1"/>
</dbReference>
<dbReference type="RefSeq" id="WP_047616247.1">
    <property type="nucleotide sequence ID" value="NZ_BMFI01000006.1"/>
</dbReference>
<dbReference type="AlphaFoldDB" id="A0A3S0XK84"/>
<keyword evidence="4" id="KW-1003">Cell membrane</keyword>
<keyword evidence="15" id="KW-1185">Reference proteome</keyword>
<organism evidence="14 16">
    <name type="scientific">Rhizobium anhuiense</name>
    <dbReference type="NCBI Taxonomy" id="1184720"/>
    <lineage>
        <taxon>Bacteria</taxon>
        <taxon>Pseudomonadati</taxon>
        <taxon>Pseudomonadota</taxon>
        <taxon>Alphaproteobacteria</taxon>
        <taxon>Hyphomicrobiales</taxon>
        <taxon>Rhizobiaceae</taxon>
        <taxon>Rhizobium/Agrobacterium group</taxon>
        <taxon>Rhizobium</taxon>
    </lineage>
</organism>
<protein>
    <recommendedName>
        <fullName evidence="3">histidine kinase</fullName>
        <ecNumber evidence="3">2.7.13.3</ecNumber>
    </recommendedName>
</protein>
<dbReference type="InterPro" id="IPR003660">
    <property type="entry name" value="HAMP_dom"/>
</dbReference>
<dbReference type="GO" id="GO:0005886">
    <property type="term" value="C:plasma membrane"/>
    <property type="evidence" value="ECO:0007669"/>
    <property type="project" value="UniProtKB-SubCell"/>
</dbReference>
<dbReference type="Proteomes" id="UP000273611">
    <property type="component" value="Unassembled WGS sequence"/>
</dbReference>
<reference evidence="14" key="3">
    <citation type="submission" date="2018-11" db="EMBL/GenBank/DDBJ databases">
        <authorList>
            <person name="Huo Y."/>
        </authorList>
    </citation>
    <scope>NUCLEOTIDE SEQUENCE</scope>
    <source>
        <strain evidence="14">CCBAU 23252</strain>
    </source>
</reference>
<dbReference type="InterPro" id="IPR003661">
    <property type="entry name" value="HisK_dim/P_dom"/>
</dbReference>
<dbReference type="InterPro" id="IPR004358">
    <property type="entry name" value="Sig_transdc_His_kin-like_C"/>
</dbReference>
<feature type="transmembrane region" description="Helical" evidence="10">
    <location>
        <begin position="152"/>
        <end position="176"/>
    </location>
</feature>
<evidence type="ECO:0000256" key="10">
    <source>
        <dbReference type="SAM" id="Phobius"/>
    </source>
</evidence>
<dbReference type="GeneID" id="75221875"/>
<dbReference type="GO" id="GO:0000155">
    <property type="term" value="F:phosphorelay sensor kinase activity"/>
    <property type="evidence" value="ECO:0007669"/>
    <property type="project" value="InterPro"/>
</dbReference>
<dbReference type="Pfam" id="PF00672">
    <property type="entry name" value="HAMP"/>
    <property type="match status" value="1"/>
</dbReference>
<evidence type="ECO:0000256" key="8">
    <source>
        <dbReference type="ARBA" id="ARBA00022777"/>
    </source>
</evidence>
<keyword evidence="10" id="KW-1133">Transmembrane helix</keyword>
<keyword evidence="6" id="KW-0808">Transferase</keyword>
<dbReference type="PRINTS" id="PR00344">
    <property type="entry name" value="BCTRLSENSOR"/>
</dbReference>
<evidence type="ECO:0000259" key="11">
    <source>
        <dbReference type="PROSITE" id="PS50109"/>
    </source>
</evidence>
<feature type="domain" description="Histidine kinase" evidence="11">
    <location>
        <begin position="240"/>
        <end position="444"/>
    </location>
</feature>
<evidence type="ECO:0000313" key="15">
    <source>
        <dbReference type="Proteomes" id="UP000219972"/>
    </source>
</evidence>
<comment type="catalytic activity">
    <reaction evidence="1">
        <text>ATP + protein L-histidine = ADP + protein N-phospho-L-histidine.</text>
        <dbReference type="EC" id="2.7.13.3"/>
    </reaction>
</comment>
<evidence type="ECO:0000256" key="9">
    <source>
        <dbReference type="ARBA" id="ARBA00022840"/>
    </source>
</evidence>
<proteinExistence type="predicted"/>
<dbReference type="SUPFAM" id="SSF158472">
    <property type="entry name" value="HAMP domain-like"/>
    <property type="match status" value="1"/>
</dbReference>
<keyword evidence="8 13" id="KW-0418">Kinase</keyword>
<evidence type="ECO:0000256" key="6">
    <source>
        <dbReference type="ARBA" id="ARBA00022679"/>
    </source>
</evidence>
<dbReference type="InterPro" id="IPR050980">
    <property type="entry name" value="2C_sensor_his_kinase"/>
</dbReference>
<dbReference type="SMART" id="SM00304">
    <property type="entry name" value="HAMP"/>
    <property type="match status" value="1"/>
</dbReference>
<reference evidence="14 16" key="1">
    <citation type="journal article" date="2015" name="Int. J. Syst. Evol. Microbiol.">
        <title>Rhizobium anhuiense sp. nov., isolated from effective nodules of Vicia faba and Pisum sativum.</title>
        <authorList>
            <person name="Zhang Y.J."/>
            <person name="Zheng W.T."/>
            <person name="Everall I."/>
            <person name="Young J.P."/>
            <person name="Zhang X.X."/>
            <person name="Tian C.F."/>
            <person name="Sui X.H."/>
            <person name="Wang E.T."/>
            <person name="Chen W.X."/>
        </authorList>
    </citation>
    <scope>NUCLEOTIDE SEQUENCE [LARGE SCALE GENOMIC DNA]</scope>
    <source>
        <strain evidence="14 16">CCBAU 23252</strain>
    </source>
</reference>
<dbReference type="PANTHER" id="PTHR44936">
    <property type="entry name" value="SENSOR PROTEIN CREC"/>
    <property type="match status" value="1"/>
</dbReference>
<dbReference type="EMBL" id="NWSL01000006">
    <property type="protein sequence ID" value="PDS51714.1"/>
    <property type="molecule type" value="Genomic_DNA"/>
</dbReference>
<keyword evidence="5" id="KW-0597">Phosphoprotein</keyword>
<evidence type="ECO:0000313" key="13">
    <source>
        <dbReference type="EMBL" id="PDS51714.1"/>
    </source>
</evidence>
<accession>A0A3S0XK84</accession>
<dbReference type="InterPro" id="IPR036097">
    <property type="entry name" value="HisK_dim/P_sf"/>
</dbReference>
<dbReference type="GO" id="GO:0005524">
    <property type="term" value="F:ATP binding"/>
    <property type="evidence" value="ECO:0007669"/>
    <property type="project" value="UniProtKB-KW"/>
</dbReference>
<dbReference type="SMART" id="SM00388">
    <property type="entry name" value="HisKA"/>
    <property type="match status" value="1"/>
</dbReference>
<name>A0A3S0XK84_9HYPH</name>
<dbReference type="SMART" id="SM00387">
    <property type="entry name" value="HATPase_c"/>
    <property type="match status" value="1"/>
</dbReference>
<keyword evidence="10" id="KW-0472">Membrane</keyword>
<keyword evidence="7" id="KW-0547">Nucleotide-binding</keyword>
<gene>
    <name evidence="13" type="ORF">CO662_11540</name>
    <name evidence="14" type="ORF">EEQ99_15635</name>
</gene>
<dbReference type="PANTHER" id="PTHR44936:SF10">
    <property type="entry name" value="SENSOR PROTEIN RSTB"/>
    <property type="match status" value="1"/>
</dbReference>
<evidence type="ECO:0000256" key="4">
    <source>
        <dbReference type="ARBA" id="ARBA00022475"/>
    </source>
</evidence>
<evidence type="ECO:0000256" key="1">
    <source>
        <dbReference type="ARBA" id="ARBA00000085"/>
    </source>
</evidence>
<dbReference type="CDD" id="cd00082">
    <property type="entry name" value="HisKA"/>
    <property type="match status" value="1"/>
</dbReference>
<reference evidence="13 15" key="2">
    <citation type="submission" date="2017-09" db="EMBL/GenBank/DDBJ databases">
        <title>Comparative genomics of rhizobia isolated from Phaseolus vulgaris in China.</title>
        <authorList>
            <person name="Tong W."/>
        </authorList>
    </citation>
    <scope>NUCLEOTIDE SEQUENCE [LARGE SCALE GENOMIC DNA]</scope>
    <source>
        <strain evidence="13 15">Y27</strain>
    </source>
</reference>
<dbReference type="Gene3D" id="1.10.287.130">
    <property type="match status" value="1"/>
</dbReference>
<keyword evidence="9" id="KW-0067">ATP-binding</keyword>
<evidence type="ECO:0000259" key="12">
    <source>
        <dbReference type="PROSITE" id="PS50885"/>
    </source>
</evidence>
<keyword evidence="10" id="KW-0812">Transmembrane</keyword>
<dbReference type="EC" id="2.7.13.3" evidence="3"/>
<evidence type="ECO:0000256" key="5">
    <source>
        <dbReference type="ARBA" id="ARBA00022553"/>
    </source>
</evidence>
<comment type="caution">
    <text evidence="14">The sequence shown here is derived from an EMBL/GenBank/DDBJ whole genome shotgun (WGS) entry which is preliminary data.</text>
</comment>
<comment type="subcellular location">
    <subcellularLocation>
        <location evidence="2">Cell membrane</location>
        <topology evidence="2">Multi-pass membrane protein</topology>
    </subcellularLocation>
</comment>
<sequence length="458" mass="49910">MRNFRRASIQSQILILATFLVVLVSVVATAMEPYIYGRHDRGFQNGLFAGRAAMVAEQFAQARSVEDEAAVLKRAAALGVEVEKLSLDQPLAGKQPMIAASEIVARIDALLADNIFAAFHRFVMGPSHPDVLTVGIDDRRALIFQLPVFPSYLWFVPAAASGFLKIVIPLVLLAYFSSRLITEPLRRFAAAAKRASMEGSLEKPFEPDGAAEIRSLAESLNVMSDRIQSMAEDRTRVLSGVGHDLRTPLTRLRMRAERSAEPELRSLMLADIATLNFMIDECLAYFKDPSVRAVDRKVDISSLLQTIATDFSDTGVDVRFIGPRRLAFVCKPQALTRAMTNLVENASRYATQVDIELQGRDDGGIRIEVRDNGPGLTDELKAKVLEPFFKGDKSRQIAAAGGSGLGLGLPIAQGIVTKAHNGQLTLLDGKPRGLVVVIDLPARQVIQPEGSPSIPSSH</sequence>
<dbReference type="Gene3D" id="3.30.565.10">
    <property type="entry name" value="Histidine kinase-like ATPase, C-terminal domain"/>
    <property type="match status" value="1"/>
</dbReference>